<comment type="catalytic activity">
    <reaction evidence="10 11">
        <text>RNA(n) + a ribonucleoside 5'-triphosphate = RNA(n+1) + diphosphate</text>
        <dbReference type="Rhea" id="RHEA:21248"/>
        <dbReference type="Rhea" id="RHEA-COMP:14527"/>
        <dbReference type="Rhea" id="RHEA-COMP:17342"/>
        <dbReference type="ChEBI" id="CHEBI:33019"/>
        <dbReference type="ChEBI" id="CHEBI:61557"/>
        <dbReference type="ChEBI" id="CHEBI:140395"/>
        <dbReference type="EC" id="2.7.7.6"/>
    </reaction>
</comment>
<evidence type="ECO:0000313" key="15">
    <source>
        <dbReference type="Proteomes" id="UP000053469"/>
    </source>
</evidence>
<dbReference type="NCBIfam" id="TIGR02027">
    <property type="entry name" value="rpoA"/>
    <property type="match status" value="1"/>
</dbReference>
<dbReference type="InterPro" id="IPR011773">
    <property type="entry name" value="DNA-dir_RpoA"/>
</dbReference>
<evidence type="ECO:0000256" key="9">
    <source>
        <dbReference type="ARBA" id="ARBA00033070"/>
    </source>
</evidence>
<feature type="compositionally biased region" description="Acidic residues" evidence="12">
    <location>
        <begin position="235"/>
        <end position="256"/>
    </location>
</feature>
<evidence type="ECO:0000259" key="13">
    <source>
        <dbReference type="SMART" id="SM00662"/>
    </source>
</evidence>
<feature type="domain" description="DNA-directed RNA polymerase RpoA/D/Rpb3-type" evidence="13">
    <location>
        <begin position="18"/>
        <end position="224"/>
    </location>
</feature>
<dbReference type="Pfam" id="PF01000">
    <property type="entry name" value="RNA_pol_A_bac"/>
    <property type="match status" value="1"/>
</dbReference>
<feature type="region of interest" description="Alpha N-terminal domain (alpha-NTD)" evidence="11">
    <location>
        <begin position="1"/>
        <end position="233"/>
    </location>
</feature>
<evidence type="ECO:0000256" key="2">
    <source>
        <dbReference type="ARBA" id="ARBA00012418"/>
    </source>
</evidence>
<organism evidence="14 15">
    <name type="scientific">candidate division WS6 bacterium 36_33</name>
    <dbReference type="NCBI Taxonomy" id="1641388"/>
    <lineage>
        <taxon>Bacteria</taxon>
        <taxon>Candidatus Dojkabacteria</taxon>
    </lineage>
</organism>
<evidence type="ECO:0000256" key="11">
    <source>
        <dbReference type="HAMAP-Rule" id="MF_00059"/>
    </source>
</evidence>
<dbReference type="PATRIC" id="fig|1641388.3.peg.229"/>
<name>A0A101GZZ4_9BACT</name>
<dbReference type="GO" id="GO:0005737">
    <property type="term" value="C:cytoplasm"/>
    <property type="evidence" value="ECO:0007669"/>
    <property type="project" value="UniProtKB-ARBA"/>
</dbReference>
<reference evidence="15" key="1">
    <citation type="journal article" date="2015" name="MBio">
        <title>Genome-Resolved Metagenomic Analysis Reveals Roles for Candidate Phyla and Other Microbial Community Members in Biogeochemical Transformations in Oil Reservoirs.</title>
        <authorList>
            <person name="Hu P."/>
            <person name="Tom L."/>
            <person name="Singh A."/>
            <person name="Thomas B.C."/>
            <person name="Baker B.J."/>
            <person name="Piceno Y.M."/>
            <person name="Andersen G.L."/>
            <person name="Banfield J.F."/>
        </authorList>
    </citation>
    <scope>NUCLEOTIDE SEQUENCE [LARGE SCALE GENOMIC DNA]</scope>
</reference>
<dbReference type="InterPro" id="IPR011260">
    <property type="entry name" value="RNAP_asu_C"/>
</dbReference>
<dbReference type="SUPFAM" id="SSF55257">
    <property type="entry name" value="RBP11-like subunits of RNA polymerase"/>
    <property type="match status" value="1"/>
</dbReference>
<comment type="subunit">
    <text evidence="11">Homodimer. The RNAP catalytic core consists of 2 alpha, 1 beta, 1 beta' and 1 omega subunit. When a sigma factor is associated with the core the holoenzyme is formed, which can initiate transcription.</text>
</comment>
<dbReference type="SUPFAM" id="SSF47789">
    <property type="entry name" value="C-terminal domain of RNA polymerase alpha subunit"/>
    <property type="match status" value="1"/>
</dbReference>
<dbReference type="SUPFAM" id="SSF56553">
    <property type="entry name" value="Insert subdomain of RNA polymerase alpha subunit"/>
    <property type="match status" value="1"/>
</dbReference>
<comment type="caution">
    <text evidence="14">The sequence shown here is derived from an EMBL/GenBank/DDBJ whole genome shotgun (WGS) entry which is preliminary data.</text>
</comment>
<evidence type="ECO:0000256" key="3">
    <source>
        <dbReference type="ARBA" id="ARBA00015972"/>
    </source>
</evidence>
<dbReference type="Gene3D" id="1.10.150.20">
    <property type="entry name" value="5' to 3' exonuclease, C-terminal subdomain"/>
    <property type="match status" value="1"/>
</dbReference>
<keyword evidence="7 11" id="KW-0804">Transcription</keyword>
<proteinExistence type="inferred from homology"/>
<dbReference type="GO" id="GO:0003677">
    <property type="term" value="F:DNA binding"/>
    <property type="evidence" value="ECO:0007669"/>
    <property type="project" value="UniProtKB-UniRule"/>
</dbReference>
<evidence type="ECO:0000256" key="10">
    <source>
        <dbReference type="ARBA" id="ARBA00048552"/>
    </source>
</evidence>
<dbReference type="GO" id="GO:0000428">
    <property type="term" value="C:DNA-directed RNA polymerase complex"/>
    <property type="evidence" value="ECO:0007669"/>
    <property type="project" value="UniProtKB-KW"/>
</dbReference>
<evidence type="ECO:0000256" key="7">
    <source>
        <dbReference type="ARBA" id="ARBA00023163"/>
    </source>
</evidence>
<dbReference type="Gene3D" id="3.30.1360.10">
    <property type="entry name" value="RNA polymerase, RBP11-like subunit"/>
    <property type="match status" value="1"/>
</dbReference>
<sequence length="321" mass="35307">MEAFKDIRVTIKEEKDNYGLFEVSPLPRGYGHTLGNSLRRILYSSLRGTGVTAVEIKGVDHEYSTLDGVKETVVDIILNLKEVKFKTELDEVFKCKLDVKGKKIVTAGDIEVKGDLEVVNKNLVIAELTDASSELNMEITVESGVGYKRAEDAEREPVGLIPLDCDFTPIERVSLSVEQARKGQETDLDAVLLGVTTDGSIEPKEALVESSKILQEFAGKVMIAMGMSQKEVEELAEEANTPEETEEEAKEEEDEIGSWKIEDLPISKRSKTGLLTGGFKTVGDLRDTTVTELLNLPGFGNKSLNEVVELLSEYGIHIKGV</sequence>
<evidence type="ECO:0000256" key="4">
    <source>
        <dbReference type="ARBA" id="ARBA00022478"/>
    </source>
</evidence>
<evidence type="ECO:0000256" key="8">
    <source>
        <dbReference type="ARBA" id="ARBA00032524"/>
    </source>
</evidence>
<evidence type="ECO:0000256" key="12">
    <source>
        <dbReference type="SAM" id="MobiDB-lite"/>
    </source>
</evidence>
<evidence type="ECO:0000256" key="5">
    <source>
        <dbReference type="ARBA" id="ARBA00022679"/>
    </source>
</evidence>
<evidence type="ECO:0000256" key="1">
    <source>
        <dbReference type="ARBA" id="ARBA00007123"/>
    </source>
</evidence>
<dbReference type="EMBL" id="LGGI01000031">
    <property type="protein sequence ID" value="KUK67200.1"/>
    <property type="molecule type" value="Genomic_DNA"/>
</dbReference>
<dbReference type="SMART" id="SM00662">
    <property type="entry name" value="RPOLD"/>
    <property type="match status" value="1"/>
</dbReference>
<dbReference type="InterPro" id="IPR011263">
    <property type="entry name" value="DNA-dir_RNA_pol_RpoA/D/Rpb3"/>
</dbReference>
<dbReference type="Proteomes" id="UP000053469">
    <property type="component" value="Unassembled WGS sequence"/>
</dbReference>
<comment type="similarity">
    <text evidence="1 11">Belongs to the RNA polymerase alpha chain family.</text>
</comment>
<keyword evidence="5 11" id="KW-0808">Transferase</keyword>
<gene>
    <name evidence="11" type="primary">rpoA</name>
    <name evidence="14" type="ORF">XD87_0267</name>
</gene>
<dbReference type="AlphaFoldDB" id="A0A101GZZ4"/>
<dbReference type="InterPro" id="IPR036643">
    <property type="entry name" value="RNApol_insert_sf"/>
</dbReference>
<comment type="function">
    <text evidence="11">DNA-dependent RNA polymerase catalyzes the transcription of DNA into RNA using the four ribonucleoside triphosphates as substrates.</text>
</comment>
<keyword evidence="4 11" id="KW-0240">DNA-directed RNA polymerase</keyword>
<dbReference type="HAMAP" id="MF_00059">
    <property type="entry name" value="RNApol_bact_RpoA"/>
    <property type="match status" value="1"/>
</dbReference>
<feature type="region of interest" description="Alpha C-terminal domain (alpha-CTD)" evidence="11">
    <location>
        <begin position="255"/>
        <end position="321"/>
    </location>
</feature>
<accession>A0A101GZZ4</accession>
<dbReference type="NCBIfam" id="NF003519">
    <property type="entry name" value="PRK05182.2-5"/>
    <property type="match status" value="1"/>
</dbReference>
<dbReference type="GO" id="GO:0003899">
    <property type="term" value="F:DNA-directed RNA polymerase activity"/>
    <property type="evidence" value="ECO:0007669"/>
    <property type="project" value="UniProtKB-UniRule"/>
</dbReference>
<keyword evidence="6 11" id="KW-0548">Nucleotidyltransferase</keyword>
<dbReference type="InterPro" id="IPR036603">
    <property type="entry name" value="RBP11-like"/>
</dbReference>
<dbReference type="GO" id="GO:0046983">
    <property type="term" value="F:protein dimerization activity"/>
    <property type="evidence" value="ECO:0007669"/>
    <property type="project" value="InterPro"/>
</dbReference>
<dbReference type="EC" id="2.7.7.6" evidence="2 11"/>
<dbReference type="Pfam" id="PF03118">
    <property type="entry name" value="RNA_pol_A_CTD"/>
    <property type="match status" value="1"/>
</dbReference>
<dbReference type="InterPro" id="IPR011262">
    <property type="entry name" value="DNA-dir_RNA_pol_insert"/>
</dbReference>
<evidence type="ECO:0000256" key="6">
    <source>
        <dbReference type="ARBA" id="ARBA00022695"/>
    </source>
</evidence>
<dbReference type="CDD" id="cd06928">
    <property type="entry name" value="RNAP_alpha_NTD"/>
    <property type="match status" value="1"/>
</dbReference>
<dbReference type="FunFam" id="2.170.120.12:FF:000001">
    <property type="entry name" value="DNA-directed RNA polymerase subunit alpha"/>
    <property type="match status" value="1"/>
</dbReference>
<comment type="domain">
    <text evidence="11">The N-terminal domain is essential for RNAP assembly and basal transcription, whereas the C-terminal domain is involved in interaction with transcriptional regulators and with upstream promoter elements.</text>
</comment>
<feature type="region of interest" description="Disordered" evidence="12">
    <location>
        <begin position="235"/>
        <end position="258"/>
    </location>
</feature>
<dbReference type="GO" id="GO:0006351">
    <property type="term" value="P:DNA-templated transcription"/>
    <property type="evidence" value="ECO:0007669"/>
    <property type="project" value="UniProtKB-UniRule"/>
</dbReference>
<evidence type="ECO:0000313" key="14">
    <source>
        <dbReference type="EMBL" id="KUK67200.1"/>
    </source>
</evidence>
<dbReference type="Pfam" id="PF01193">
    <property type="entry name" value="RNA_pol_L"/>
    <property type="match status" value="1"/>
</dbReference>
<dbReference type="Gene3D" id="2.170.120.12">
    <property type="entry name" value="DNA-directed RNA polymerase, insert domain"/>
    <property type="match status" value="1"/>
</dbReference>
<protein>
    <recommendedName>
        <fullName evidence="3 11">DNA-directed RNA polymerase subunit alpha</fullName>
        <shortName evidence="11">RNAP subunit alpha</shortName>
        <ecNumber evidence="2 11">2.7.7.6</ecNumber>
    </recommendedName>
    <alternativeName>
        <fullName evidence="9 11">RNA polymerase subunit alpha</fullName>
    </alternativeName>
    <alternativeName>
        <fullName evidence="8 11">Transcriptase subunit alpha</fullName>
    </alternativeName>
</protein>